<protein>
    <submittedName>
        <fullName evidence="12">Unannotated protein</fullName>
    </submittedName>
</protein>
<keyword evidence="3" id="KW-0813">Transport</keyword>
<dbReference type="InterPro" id="IPR017871">
    <property type="entry name" value="ABC_transporter-like_CS"/>
</dbReference>
<evidence type="ECO:0000256" key="5">
    <source>
        <dbReference type="ARBA" id="ARBA00022737"/>
    </source>
</evidence>
<organism evidence="12">
    <name type="scientific">freshwater metagenome</name>
    <dbReference type="NCBI Taxonomy" id="449393"/>
    <lineage>
        <taxon>unclassified sequences</taxon>
        <taxon>metagenomes</taxon>
        <taxon>ecological metagenomes</taxon>
    </lineage>
</organism>
<dbReference type="InterPro" id="IPR025662">
    <property type="entry name" value="Sigma_54_int_dom_ATP-bd_1"/>
</dbReference>
<comment type="function">
    <text evidence="10">Probably part of an ABC transporter complex. Responsible for energy coupling to the transport system.</text>
</comment>
<evidence type="ECO:0000256" key="3">
    <source>
        <dbReference type="ARBA" id="ARBA00022448"/>
    </source>
</evidence>
<evidence type="ECO:0000256" key="4">
    <source>
        <dbReference type="ARBA" id="ARBA00022475"/>
    </source>
</evidence>
<evidence type="ECO:0000256" key="6">
    <source>
        <dbReference type="ARBA" id="ARBA00022741"/>
    </source>
</evidence>
<evidence type="ECO:0000259" key="11">
    <source>
        <dbReference type="PROSITE" id="PS50893"/>
    </source>
</evidence>
<dbReference type="GO" id="GO:0016887">
    <property type="term" value="F:ATP hydrolysis activity"/>
    <property type="evidence" value="ECO:0007669"/>
    <property type="project" value="InterPro"/>
</dbReference>
<feature type="domain" description="ABC transporter" evidence="11">
    <location>
        <begin position="312"/>
        <end position="520"/>
    </location>
</feature>
<dbReference type="InterPro" id="IPR050095">
    <property type="entry name" value="ECF_ABC_transporter_ATP-bd"/>
</dbReference>
<dbReference type="GO" id="GO:0042626">
    <property type="term" value="F:ATPase-coupled transmembrane transporter activity"/>
    <property type="evidence" value="ECO:0007669"/>
    <property type="project" value="TreeGrafter"/>
</dbReference>
<dbReference type="EMBL" id="CAFBLU010000003">
    <property type="protein sequence ID" value="CAB4862845.1"/>
    <property type="molecule type" value="Genomic_DNA"/>
</dbReference>
<accession>A0A6J7D170</accession>
<dbReference type="SUPFAM" id="SSF52540">
    <property type="entry name" value="P-loop containing nucleoside triphosphate hydrolases"/>
    <property type="match status" value="2"/>
</dbReference>
<reference evidence="12" key="1">
    <citation type="submission" date="2020-05" db="EMBL/GenBank/DDBJ databases">
        <authorList>
            <person name="Chiriac C."/>
            <person name="Salcher M."/>
            <person name="Ghai R."/>
            <person name="Kavagutti S V."/>
        </authorList>
    </citation>
    <scope>NUCLEOTIDE SEQUENCE</scope>
</reference>
<dbReference type="InterPro" id="IPR027417">
    <property type="entry name" value="P-loop_NTPase"/>
</dbReference>
<dbReference type="SMART" id="SM00382">
    <property type="entry name" value="AAA"/>
    <property type="match status" value="2"/>
</dbReference>
<evidence type="ECO:0000256" key="9">
    <source>
        <dbReference type="ARBA" id="ARBA00023136"/>
    </source>
</evidence>
<keyword evidence="8" id="KW-1278">Translocase</keyword>
<evidence type="ECO:0000256" key="1">
    <source>
        <dbReference type="ARBA" id="ARBA00004202"/>
    </source>
</evidence>
<dbReference type="CDD" id="cd03225">
    <property type="entry name" value="ABC_cobalt_CbiO_domain1"/>
    <property type="match status" value="1"/>
</dbReference>
<dbReference type="Gene3D" id="3.40.50.300">
    <property type="entry name" value="P-loop containing nucleotide triphosphate hydrolases"/>
    <property type="match status" value="3"/>
</dbReference>
<dbReference type="GO" id="GO:0043190">
    <property type="term" value="C:ATP-binding cassette (ABC) transporter complex"/>
    <property type="evidence" value="ECO:0007669"/>
    <property type="project" value="TreeGrafter"/>
</dbReference>
<dbReference type="Pfam" id="PF00005">
    <property type="entry name" value="ABC_tran"/>
    <property type="match status" value="2"/>
</dbReference>
<dbReference type="PROSITE" id="PS50893">
    <property type="entry name" value="ABC_TRANSPORTER_2"/>
    <property type="match status" value="2"/>
</dbReference>
<evidence type="ECO:0000313" key="12">
    <source>
        <dbReference type="EMBL" id="CAB4862845.1"/>
    </source>
</evidence>
<proteinExistence type="inferred from homology"/>
<keyword evidence="7" id="KW-0067">ATP-binding</keyword>
<keyword evidence="4" id="KW-1003">Cell membrane</keyword>
<dbReference type="PANTHER" id="PTHR43553:SF23">
    <property type="entry name" value="ABC TRANSPORTER ATP-BINDING COMPONENT"/>
    <property type="match status" value="1"/>
</dbReference>
<gene>
    <name evidence="12" type="ORF">UFOPK3444_00276</name>
</gene>
<evidence type="ECO:0000256" key="7">
    <source>
        <dbReference type="ARBA" id="ARBA00022840"/>
    </source>
</evidence>
<evidence type="ECO:0000256" key="8">
    <source>
        <dbReference type="ARBA" id="ARBA00022967"/>
    </source>
</evidence>
<feature type="domain" description="ABC transporter" evidence="11">
    <location>
        <begin position="7"/>
        <end position="247"/>
    </location>
</feature>
<keyword evidence="6" id="KW-0547">Nucleotide-binding</keyword>
<evidence type="ECO:0000256" key="2">
    <source>
        <dbReference type="ARBA" id="ARBA00005417"/>
    </source>
</evidence>
<comment type="similarity">
    <text evidence="2">Belongs to the ABC transporter superfamily.</text>
</comment>
<dbReference type="AlphaFoldDB" id="A0A6J7D170"/>
<evidence type="ECO:0000256" key="10">
    <source>
        <dbReference type="ARBA" id="ARBA00025157"/>
    </source>
</evidence>
<dbReference type="InterPro" id="IPR003439">
    <property type="entry name" value="ABC_transporter-like_ATP-bd"/>
</dbReference>
<dbReference type="InterPro" id="IPR015856">
    <property type="entry name" value="ABC_transpr_CbiO/EcfA_su"/>
</dbReference>
<keyword evidence="5" id="KW-0677">Repeat</keyword>
<dbReference type="PANTHER" id="PTHR43553">
    <property type="entry name" value="HEAVY METAL TRANSPORTER"/>
    <property type="match status" value="1"/>
</dbReference>
<sequence>MERRVAIELTDFSYKHPDSSRKALDGINLSIREGEFVVIAGESGAGKSTLVRAIAGLAPAFDGGTAAGSIVVCGLNTRDNGPAGIARVCGTVLQDPERQVVMNTVRAELALPLESRGNSDASTARGVEEVALLLGIGDLLDRRLQDLSGGELQRVSIAAALAVRPAVLLLDEPTSQLDPVAADDLAWSLRRLNEEQGITVVVAEQRLERLLPAADRVLALADGAIACDAGPEEFLRWGSAGAGSLSTPAARLFVASGLADCPISVKEARASLARQGFTAVSPEPEETLASGSQRSRLVGRFSRKDPGADAALSISGLWDERPDGRAILKGIDLTVEPGEVIALMGRNGAGKSTLLRHAAGLLKPSRGKAAVSGRVAYLSQTPGAYLAGERLGDCVPIELLEEAGLAGLADRHPRDLSGGEVQRAALALVTASGSGVEPPALVLLDEPTRGMDMGNAEGLLARISYHASQGAAVVVATHDPELAAAAAQRTVLMGEGTLLVDARSVDVLTGGWYFATETARILDGAGGALLPQQGADLLAAAGVGR</sequence>
<keyword evidence="9" id="KW-0472">Membrane</keyword>
<comment type="subcellular location">
    <subcellularLocation>
        <location evidence="1">Cell membrane</location>
        <topology evidence="1">Peripheral membrane protein</topology>
    </subcellularLocation>
</comment>
<dbReference type="PROSITE" id="PS00211">
    <property type="entry name" value="ABC_TRANSPORTER_1"/>
    <property type="match status" value="1"/>
</dbReference>
<dbReference type="InterPro" id="IPR003593">
    <property type="entry name" value="AAA+_ATPase"/>
</dbReference>
<dbReference type="PROSITE" id="PS00675">
    <property type="entry name" value="SIGMA54_INTERACT_1"/>
    <property type="match status" value="1"/>
</dbReference>
<dbReference type="GO" id="GO:0005524">
    <property type="term" value="F:ATP binding"/>
    <property type="evidence" value="ECO:0007669"/>
    <property type="project" value="UniProtKB-KW"/>
</dbReference>
<name>A0A6J7D170_9ZZZZ</name>